<sequence>MSKREKIILILAFITIIYGIYVFLYENTTPRVSIQNKIDIENLKRQIKLNMSVNLTPLEKDILFLVISKVKDPFLYTSLNKNMKVFTKQQIKFEYSGYVFIGDKKYAVINGKEYTEGERLDIGNFKVLKISKTKVILKGSGKNNIITIPFIDEITVR</sequence>
<dbReference type="Proteomes" id="UP000199602">
    <property type="component" value="Unassembled WGS sequence"/>
</dbReference>
<gene>
    <name evidence="2" type="ORF">SAMN04488516_10540</name>
</gene>
<feature type="transmembrane region" description="Helical" evidence="1">
    <location>
        <begin position="7"/>
        <end position="25"/>
    </location>
</feature>
<evidence type="ECO:0000313" key="3">
    <source>
        <dbReference type="Proteomes" id="UP000199602"/>
    </source>
</evidence>
<evidence type="ECO:0000256" key="1">
    <source>
        <dbReference type="SAM" id="Phobius"/>
    </source>
</evidence>
<proteinExistence type="predicted"/>
<dbReference type="RefSeq" id="WP_092065030.1">
    <property type="nucleotide sequence ID" value="NZ_FNIN01000005.1"/>
</dbReference>
<protein>
    <submittedName>
        <fullName evidence="2">Uncharacterized protein</fullName>
    </submittedName>
</protein>
<keyword evidence="1" id="KW-1133">Transmembrane helix</keyword>
<reference evidence="2 3" key="1">
    <citation type="submission" date="2016-10" db="EMBL/GenBank/DDBJ databases">
        <authorList>
            <person name="de Groot N.N."/>
        </authorList>
    </citation>
    <scope>NUCLEOTIDE SEQUENCE [LARGE SCALE GENOMIC DNA]</scope>
    <source>
        <strain evidence="2 3">DSM 15269</strain>
    </source>
</reference>
<keyword evidence="1" id="KW-0812">Transmembrane</keyword>
<keyword evidence="1" id="KW-0472">Membrane</keyword>
<dbReference type="OrthoDB" id="5456333at2"/>
<dbReference type="EMBL" id="FNIN01000005">
    <property type="protein sequence ID" value="SDN70104.1"/>
    <property type="molecule type" value="Genomic_DNA"/>
</dbReference>
<name>A0A1H0DIZ8_9BACT</name>
<keyword evidence="3" id="KW-1185">Reference proteome</keyword>
<dbReference type="AlphaFoldDB" id="A0A1H0DIZ8"/>
<evidence type="ECO:0000313" key="2">
    <source>
        <dbReference type="EMBL" id="SDN70104.1"/>
    </source>
</evidence>
<accession>A0A1H0DIZ8</accession>
<dbReference type="STRING" id="206665.SAMN04488516_10540"/>
<organism evidence="2 3">
    <name type="scientific">Desulfonauticus submarinus</name>
    <dbReference type="NCBI Taxonomy" id="206665"/>
    <lineage>
        <taxon>Bacteria</taxon>
        <taxon>Pseudomonadati</taxon>
        <taxon>Thermodesulfobacteriota</taxon>
        <taxon>Desulfovibrionia</taxon>
        <taxon>Desulfovibrionales</taxon>
        <taxon>Desulfonauticaceae</taxon>
        <taxon>Desulfonauticus</taxon>
    </lineage>
</organism>